<keyword evidence="2" id="KW-1185">Reference proteome</keyword>
<reference evidence="1 2" key="2">
    <citation type="journal article" date="2012" name="J. Virol.">
        <title>Genome analysis of bat adenovirus 2: indications of interspecies transmission.</title>
        <authorList>
            <person name="Kohl C."/>
            <person name="Vidovszky M.Z."/>
            <person name="Muhldorfer K."/>
            <person name="Dabrowski P.W."/>
            <person name="Radonic A."/>
            <person name="Nitsche A."/>
            <person name="Wibbelt G."/>
            <person name="Kurth A."/>
            <person name="Harrach B."/>
        </authorList>
    </citation>
    <scope>NUCLEOTIDE SEQUENCE [LARGE SCALE GENOMIC DNA]</scope>
    <source>
        <strain evidence="1">PPV1</strain>
    </source>
</reference>
<proteinExistence type="predicted"/>
<reference evidence="2" key="1">
    <citation type="journal article" date="2009" name="Emerg. Infect. Dis.">
        <title>New adenovirus in bats, Germany.</title>
        <authorList>
            <person name="Sonntag M."/>
            <person name="Muhldorfer K."/>
            <person name="Speck S."/>
            <person name="Wibbelt G."/>
            <person name="Kurth A."/>
        </authorList>
    </citation>
    <scope>NUCLEOTIDE SEQUENCE [LARGE SCALE GENOMIC DNA]</scope>
</reference>
<dbReference type="KEGG" id="vg:11117792"/>
<sequence length="119" mass="13511">MASAVSRVYYECNIEIRDALAAVIKEKDYETDLCRGVSMLLQTTYNLMAVRRLSSHSSYAIESSIVLASLQEMPCVIRAEVQTMVRVYIRGWIEGLGAGLEEDLYTQWLNNVTVNFFNC</sequence>
<accession>G1FQP2</accession>
<dbReference type="RefSeq" id="YP_004782123.1">
    <property type="nucleotide sequence ID" value="NC_015932.1"/>
</dbReference>
<evidence type="ECO:0000313" key="1">
    <source>
        <dbReference type="EMBL" id="AEM06289.1"/>
    </source>
</evidence>
<name>G1FQP2_9ADEN</name>
<dbReference type="Proteomes" id="UP000132615">
    <property type="component" value="Segment"/>
</dbReference>
<dbReference type="EMBL" id="JN252129">
    <property type="protein sequence ID" value="AEM06289.1"/>
    <property type="molecule type" value="Genomic_DNA"/>
</dbReference>
<dbReference type="GeneID" id="11117792"/>
<organism evidence="1 2">
    <name type="scientific">Bat adenovirus 2</name>
    <dbReference type="NCBI Taxonomy" id="696069"/>
    <lineage>
        <taxon>Viruses</taxon>
        <taxon>Varidnaviria</taxon>
        <taxon>Bamfordvirae</taxon>
        <taxon>Preplasmiviricota</taxon>
        <taxon>Polisuviricotina</taxon>
        <taxon>Pharingeaviricetes</taxon>
        <taxon>Rowavirales</taxon>
        <taxon>Adenoviridae</taxon>
        <taxon>Mastadenovirus</taxon>
        <taxon>Mastadenovirus pipistrelli</taxon>
    </lineage>
</organism>
<evidence type="ECO:0000313" key="2">
    <source>
        <dbReference type="Proteomes" id="UP000132615"/>
    </source>
</evidence>
<protein>
    <submittedName>
        <fullName evidence="1">Uncharacterized protein</fullName>
    </submittedName>
</protein>
<dbReference type="OrthoDB" id="23211at10239"/>